<dbReference type="InterPro" id="IPR050249">
    <property type="entry name" value="Pseudomonas-type_ThrB"/>
</dbReference>
<evidence type="ECO:0000313" key="3">
    <source>
        <dbReference type="EMBL" id="KON92540.1"/>
    </source>
</evidence>
<dbReference type="PATRIC" id="fig|189381.12.peg.1959"/>
<dbReference type="STRING" id="189381.GCA_900166615_02471"/>
<dbReference type="GO" id="GO:0009088">
    <property type="term" value="P:threonine biosynthetic process"/>
    <property type="evidence" value="ECO:0007669"/>
    <property type="project" value="TreeGrafter"/>
</dbReference>
<dbReference type="Pfam" id="PF01636">
    <property type="entry name" value="APH"/>
    <property type="match status" value="1"/>
</dbReference>
<organism evidence="3 4">
    <name type="scientific">Rossellomorea marisflavi</name>
    <dbReference type="NCBI Taxonomy" id="189381"/>
    <lineage>
        <taxon>Bacteria</taxon>
        <taxon>Bacillati</taxon>
        <taxon>Bacillota</taxon>
        <taxon>Bacilli</taxon>
        <taxon>Bacillales</taxon>
        <taxon>Bacillaceae</taxon>
        <taxon>Rossellomorea</taxon>
    </lineage>
</organism>
<comment type="similarity">
    <text evidence="1">Belongs to the pseudomonas-type ThrB family.</text>
</comment>
<dbReference type="GO" id="GO:0004413">
    <property type="term" value="F:homoserine kinase activity"/>
    <property type="evidence" value="ECO:0007669"/>
    <property type="project" value="TreeGrafter"/>
</dbReference>
<protein>
    <recommendedName>
        <fullName evidence="2">Aminoglycoside phosphotransferase domain-containing protein</fullName>
    </recommendedName>
</protein>
<keyword evidence="4" id="KW-1185">Reference proteome</keyword>
<gene>
    <name evidence="3" type="ORF">AF331_08905</name>
</gene>
<dbReference type="SUPFAM" id="SSF56112">
    <property type="entry name" value="Protein kinase-like (PK-like)"/>
    <property type="match status" value="1"/>
</dbReference>
<evidence type="ECO:0000256" key="1">
    <source>
        <dbReference type="ARBA" id="ARBA00038240"/>
    </source>
</evidence>
<dbReference type="Proteomes" id="UP000037405">
    <property type="component" value="Unassembled WGS sequence"/>
</dbReference>
<name>A0A0M0GRH6_9BACI</name>
<feature type="domain" description="Aminoglycoside phosphotransferase" evidence="2">
    <location>
        <begin position="32"/>
        <end position="266"/>
    </location>
</feature>
<comment type="caution">
    <text evidence="3">The sequence shown here is derived from an EMBL/GenBank/DDBJ whole genome shotgun (WGS) entry which is preliminary data.</text>
</comment>
<dbReference type="InterPro" id="IPR011009">
    <property type="entry name" value="Kinase-like_dom_sf"/>
</dbReference>
<sequence>MESWIDAQWTKERLNEAAGMFDCDASDARKLGDFENYVYEVKKEGIPYILRITHSSHRRQIELEAEMKWINFLHGHGMNVSLSHQSRAGSLVEELAGEDGSFFVSLFDKAPGVAVRANSDHFDKRLFEKWGSLTGKMHTITKHYRDPSSKARMAWDEDEILNFERYLPQEEEDIIELGKQTIDEIRTFPQSEDTYGLIHSDIHHGNFFYDQDEGDLHVFDFDDSMWFYFASDIAIPLYYATWSKHGGDPLHVRSAFGEGFLRSFLRGYESECQVTKEWFLRIPQFLLLRDLTLYSVFHQKWDLATIPQGEKELLDGLKKRLRQKEPMVDLDWEAIYDNR</sequence>
<dbReference type="AlphaFoldDB" id="A0A0M0GRH6"/>
<dbReference type="PANTHER" id="PTHR21064">
    <property type="entry name" value="AMINOGLYCOSIDE PHOSPHOTRANSFERASE DOMAIN-CONTAINING PROTEIN-RELATED"/>
    <property type="match status" value="1"/>
</dbReference>
<reference evidence="4" key="1">
    <citation type="submission" date="2015-07" db="EMBL/GenBank/DDBJ databases">
        <title>Fjat-14235 jcm11544.</title>
        <authorList>
            <person name="Liu B."/>
            <person name="Wang J."/>
            <person name="Zhu Y."/>
            <person name="Liu G."/>
            <person name="Chen Q."/>
            <person name="Chen Z."/>
            <person name="Lan J."/>
            <person name="Che J."/>
            <person name="Ge C."/>
            <person name="Shi H."/>
            <person name="Pan Z."/>
            <person name="Liu X."/>
        </authorList>
    </citation>
    <scope>NUCLEOTIDE SEQUENCE [LARGE SCALE GENOMIC DNA]</scope>
    <source>
        <strain evidence="4">JCM 11544</strain>
    </source>
</reference>
<dbReference type="Gene3D" id="3.90.1200.10">
    <property type="match status" value="1"/>
</dbReference>
<dbReference type="OrthoDB" id="4030632at2"/>
<accession>A0A0M0GRH6</accession>
<dbReference type="InterPro" id="IPR002575">
    <property type="entry name" value="Aminoglycoside_PTrfase"/>
</dbReference>
<proteinExistence type="inferred from homology"/>
<dbReference type="RefSeq" id="WP_053427694.1">
    <property type="nucleotide sequence ID" value="NZ_JAMQJB010000018.1"/>
</dbReference>
<evidence type="ECO:0000313" key="4">
    <source>
        <dbReference type="Proteomes" id="UP000037405"/>
    </source>
</evidence>
<evidence type="ECO:0000259" key="2">
    <source>
        <dbReference type="Pfam" id="PF01636"/>
    </source>
</evidence>
<dbReference type="PANTHER" id="PTHR21064:SF6">
    <property type="entry name" value="AMINOGLYCOSIDE PHOSPHOTRANSFERASE DOMAIN-CONTAINING PROTEIN"/>
    <property type="match status" value="1"/>
</dbReference>
<dbReference type="EMBL" id="LGUE01000001">
    <property type="protein sequence ID" value="KON92540.1"/>
    <property type="molecule type" value="Genomic_DNA"/>
</dbReference>